<feature type="compositionally biased region" description="Basic and acidic residues" evidence="1">
    <location>
        <begin position="58"/>
        <end position="68"/>
    </location>
</feature>
<evidence type="ECO:0000313" key="2">
    <source>
        <dbReference type="EMBL" id="KAK4036404.1"/>
    </source>
</evidence>
<dbReference type="Proteomes" id="UP001234178">
    <property type="component" value="Unassembled WGS sequence"/>
</dbReference>
<dbReference type="EMBL" id="JAOYFB010000040">
    <property type="protein sequence ID" value="KAK4036404.1"/>
    <property type="molecule type" value="Genomic_DNA"/>
</dbReference>
<comment type="caution">
    <text evidence="2">The sequence shown here is derived from an EMBL/GenBank/DDBJ whole genome shotgun (WGS) entry which is preliminary data.</text>
</comment>
<feature type="compositionally biased region" description="Polar residues" evidence="1">
    <location>
        <begin position="70"/>
        <end position="86"/>
    </location>
</feature>
<protein>
    <submittedName>
        <fullName evidence="2">Uncharacterized protein</fullName>
    </submittedName>
</protein>
<evidence type="ECO:0000313" key="3">
    <source>
        <dbReference type="Proteomes" id="UP001234178"/>
    </source>
</evidence>
<name>A0ABR0B435_9CRUS</name>
<keyword evidence="3" id="KW-1185">Reference proteome</keyword>
<reference evidence="2 3" key="1">
    <citation type="journal article" date="2023" name="Nucleic Acids Res.">
        <title>The hologenome of Daphnia magna reveals possible DNA methylation and microbiome-mediated evolution of the host genome.</title>
        <authorList>
            <person name="Chaturvedi A."/>
            <person name="Li X."/>
            <person name="Dhandapani V."/>
            <person name="Marshall H."/>
            <person name="Kissane S."/>
            <person name="Cuenca-Cambronero M."/>
            <person name="Asole G."/>
            <person name="Calvet F."/>
            <person name="Ruiz-Romero M."/>
            <person name="Marangio P."/>
            <person name="Guigo R."/>
            <person name="Rago D."/>
            <person name="Mirbahai L."/>
            <person name="Eastwood N."/>
            <person name="Colbourne J.K."/>
            <person name="Zhou J."/>
            <person name="Mallon E."/>
            <person name="Orsini L."/>
        </authorList>
    </citation>
    <scope>NUCLEOTIDE SEQUENCE [LARGE SCALE GENOMIC DNA]</scope>
    <source>
        <strain evidence="2">LRV0_1</strain>
    </source>
</reference>
<organism evidence="2 3">
    <name type="scientific">Daphnia magna</name>
    <dbReference type="NCBI Taxonomy" id="35525"/>
    <lineage>
        <taxon>Eukaryota</taxon>
        <taxon>Metazoa</taxon>
        <taxon>Ecdysozoa</taxon>
        <taxon>Arthropoda</taxon>
        <taxon>Crustacea</taxon>
        <taxon>Branchiopoda</taxon>
        <taxon>Diplostraca</taxon>
        <taxon>Cladocera</taxon>
        <taxon>Anomopoda</taxon>
        <taxon>Daphniidae</taxon>
        <taxon>Daphnia</taxon>
    </lineage>
</organism>
<feature type="region of interest" description="Disordered" evidence="1">
    <location>
        <begin position="52"/>
        <end position="93"/>
    </location>
</feature>
<gene>
    <name evidence="2" type="ORF">OUZ56_028462</name>
</gene>
<proteinExistence type="predicted"/>
<evidence type="ECO:0000256" key="1">
    <source>
        <dbReference type="SAM" id="MobiDB-lite"/>
    </source>
</evidence>
<accession>A0ABR0B435</accession>
<sequence>MSVIFDRPTPSDHPSITPMGILQHTTNRSISEPGELEQFACLRRRPLLVQPEPSSFDFDERGTLDHSELNGPSSLRNKLPTSSPVNSPRRARPVSSCQALRHAVSNLNRLDDFYCEKIGAGFFSEVFKPAQMFAREYPRQKKKTANSADVLKDQPCTTLPNSYRACGASIKPLICSESWSLRALKLADDTLTYFTCVYIPKRLIEIMNFNL</sequence>